<keyword evidence="4" id="KW-0235">DNA replication</keyword>
<organism evidence="6 7">
    <name type="scientific">Pseudoalteromonas peptidolytica F12-50-A1</name>
    <dbReference type="NCBI Taxonomy" id="1315280"/>
    <lineage>
        <taxon>Bacteria</taxon>
        <taxon>Pseudomonadati</taxon>
        <taxon>Pseudomonadota</taxon>
        <taxon>Gammaproteobacteria</taxon>
        <taxon>Alteromonadales</taxon>
        <taxon>Pseudoalteromonadaceae</taxon>
        <taxon>Pseudoalteromonas</taxon>
    </lineage>
</organism>
<dbReference type="InterPro" id="IPR004593">
    <property type="entry name" value="SbcD"/>
</dbReference>
<dbReference type="SUPFAM" id="SSF56300">
    <property type="entry name" value="Metallo-dependent phosphatases"/>
    <property type="match status" value="1"/>
</dbReference>
<keyword evidence="3 4" id="KW-0269">Exonuclease</keyword>
<gene>
    <name evidence="4 6" type="primary">sbcD</name>
    <name evidence="6" type="ORF">PPEP_b0778</name>
</gene>
<comment type="function">
    <text evidence="4">SbcCD cleaves DNA hairpin structures. These structures can inhibit DNA replication and are intermediates in certain DNA recombination reactions. The complex acts as a 3'-&gt;5' double strand exonuclease that can open hairpins. It also has a 5' single-strand endonuclease activity.</text>
</comment>
<dbReference type="Proteomes" id="UP000660708">
    <property type="component" value="Unassembled WGS sequence"/>
</dbReference>
<dbReference type="GO" id="GO:0004519">
    <property type="term" value="F:endonuclease activity"/>
    <property type="evidence" value="ECO:0007669"/>
    <property type="project" value="UniProtKB-KW"/>
</dbReference>
<comment type="similarity">
    <text evidence="4">Belongs to the SbcD family.</text>
</comment>
<accession>A0A8I0T5W2</accession>
<protein>
    <recommendedName>
        <fullName evidence="4">Nuclease SbcCD subunit D</fullName>
    </recommendedName>
</protein>
<dbReference type="GO" id="GO:0008408">
    <property type="term" value="F:3'-5' exonuclease activity"/>
    <property type="evidence" value="ECO:0007669"/>
    <property type="project" value="InterPro"/>
</dbReference>
<sequence>MKVLHTSDWHLGQTFYEHDRIEEHQCFLDWLCDELVKNQIDVLLVSGDIFHTATPPATAEKQLYTFIQKATQLCPALHIIIIAGNHDSANRIEAAKPLLTLFNTHVIGRFDKLAPEKVVIELTVAAQQLHVVAMPFLRSADLPKPSDEEFDYQTGVKLAYQQAIDTIPKRKGPVILMGHLHAKGGAISEDSERNLNIGGFDSISAGVFGEQFDYVALGHLHKAQKVAKHDAIRYCGTPLPMSFSERHYNHQVLLAEFSEHRLMAVNPLYVPRFKDVLYIPDTGSKRLRELCEEITTNDFSQYDSAPYIRLRLSSAETSSRFRAEIDAALKGKAIQFCGIERVTQARDTVEDLFEDLAKVESLSVTSLLDIAYRELEPDEEKAPVSLHNKLAEVIANMEELNDET</sequence>
<evidence type="ECO:0000259" key="5">
    <source>
        <dbReference type="Pfam" id="PF00149"/>
    </source>
</evidence>
<dbReference type="EMBL" id="AQHF01000034">
    <property type="protein sequence ID" value="MBE0348916.1"/>
    <property type="molecule type" value="Genomic_DNA"/>
</dbReference>
<evidence type="ECO:0000256" key="1">
    <source>
        <dbReference type="ARBA" id="ARBA00022722"/>
    </source>
</evidence>
<evidence type="ECO:0000256" key="4">
    <source>
        <dbReference type="RuleBase" id="RU363069"/>
    </source>
</evidence>
<evidence type="ECO:0000256" key="3">
    <source>
        <dbReference type="ARBA" id="ARBA00022839"/>
    </source>
</evidence>
<evidence type="ECO:0000313" key="6">
    <source>
        <dbReference type="EMBL" id="MBE0348916.1"/>
    </source>
</evidence>
<dbReference type="PANTHER" id="PTHR30337:SF0">
    <property type="entry name" value="NUCLEASE SBCCD SUBUNIT D"/>
    <property type="match status" value="1"/>
</dbReference>
<dbReference type="GO" id="GO:0006260">
    <property type="term" value="P:DNA replication"/>
    <property type="evidence" value="ECO:0007669"/>
    <property type="project" value="UniProtKB-KW"/>
</dbReference>
<dbReference type="Pfam" id="PF00149">
    <property type="entry name" value="Metallophos"/>
    <property type="match status" value="1"/>
</dbReference>
<keyword evidence="1 4" id="KW-0540">Nuclease</keyword>
<evidence type="ECO:0000256" key="2">
    <source>
        <dbReference type="ARBA" id="ARBA00022801"/>
    </source>
</evidence>
<dbReference type="InterPro" id="IPR029052">
    <property type="entry name" value="Metallo-depent_PP-like"/>
</dbReference>
<dbReference type="InterPro" id="IPR050535">
    <property type="entry name" value="DNA_Repair-Maintenance_Comp"/>
</dbReference>
<evidence type="ECO:0000313" key="7">
    <source>
        <dbReference type="Proteomes" id="UP000660708"/>
    </source>
</evidence>
<keyword evidence="7" id="KW-1185">Reference proteome</keyword>
<keyword evidence="4" id="KW-0255">Endonuclease</keyword>
<dbReference type="AlphaFoldDB" id="A0A8I0T5W2"/>
<comment type="subunit">
    <text evidence="4">Heterodimer of SbcC and SbcD.</text>
</comment>
<dbReference type="InterPro" id="IPR004843">
    <property type="entry name" value="Calcineurin-like_PHP"/>
</dbReference>
<dbReference type="CDD" id="cd00840">
    <property type="entry name" value="MPP_Mre11_N"/>
    <property type="match status" value="1"/>
</dbReference>
<dbReference type="Gene3D" id="3.60.21.10">
    <property type="match status" value="1"/>
</dbReference>
<dbReference type="GO" id="GO:0006310">
    <property type="term" value="P:DNA recombination"/>
    <property type="evidence" value="ECO:0007669"/>
    <property type="project" value="UniProtKB-KW"/>
</dbReference>
<keyword evidence="2 4" id="KW-0378">Hydrolase</keyword>
<dbReference type="NCBIfam" id="TIGR00619">
    <property type="entry name" value="sbcd"/>
    <property type="match status" value="1"/>
</dbReference>
<comment type="caution">
    <text evidence="6">The sequence shown here is derived from an EMBL/GenBank/DDBJ whole genome shotgun (WGS) entry which is preliminary data.</text>
</comment>
<proteinExistence type="inferred from homology"/>
<name>A0A8I0T5W2_9GAMM</name>
<keyword evidence="4" id="KW-0233">DNA recombination</keyword>
<feature type="domain" description="Calcineurin-like phosphoesterase" evidence="5">
    <location>
        <begin position="1"/>
        <end position="222"/>
    </location>
</feature>
<dbReference type="PANTHER" id="PTHR30337">
    <property type="entry name" value="COMPONENT OF ATP-DEPENDENT DSDNA EXONUCLEASE"/>
    <property type="match status" value="1"/>
</dbReference>
<dbReference type="InterPro" id="IPR041796">
    <property type="entry name" value="Mre11_N"/>
</dbReference>
<reference evidence="6 7" key="1">
    <citation type="submission" date="2015-06" db="EMBL/GenBank/DDBJ databases">
        <title>Genome sequence of Pseudoalteromonas peptidolytica.</title>
        <authorList>
            <person name="Xie B.-B."/>
            <person name="Rong J.-C."/>
            <person name="Qin Q.-L."/>
            <person name="Zhang Y.-Z."/>
        </authorList>
    </citation>
    <scope>NUCLEOTIDE SEQUENCE [LARGE SCALE GENOMIC DNA]</scope>
    <source>
        <strain evidence="6 7">F12-50-A1</strain>
    </source>
</reference>
<dbReference type="RefSeq" id="WP_147390535.1">
    <property type="nucleotide sequence ID" value="NZ_AQHF01000034.1"/>
</dbReference>